<proteinExistence type="predicted"/>
<evidence type="ECO:0000313" key="2">
    <source>
        <dbReference type="WBParaSite" id="PS1159_v2.g6781.t1"/>
    </source>
</evidence>
<accession>A0AC35GM89</accession>
<organism evidence="1 2">
    <name type="scientific">Panagrolaimus sp. PS1159</name>
    <dbReference type="NCBI Taxonomy" id="55785"/>
    <lineage>
        <taxon>Eukaryota</taxon>
        <taxon>Metazoa</taxon>
        <taxon>Ecdysozoa</taxon>
        <taxon>Nematoda</taxon>
        <taxon>Chromadorea</taxon>
        <taxon>Rhabditida</taxon>
        <taxon>Tylenchina</taxon>
        <taxon>Panagrolaimomorpha</taxon>
        <taxon>Panagrolaimoidea</taxon>
        <taxon>Panagrolaimidae</taxon>
        <taxon>Panagrolaimus</taxon>
    </lineage>
</organism>
<protein>
    <submittedName>
        <fullName evidence="2">MYND-type domain-containing protein</fullName>
    </submittedName>
</protein>
<evidence type="ECO:0000313" key="1">
    <source>
        <dbReference type="Proteomes" id="UP000887580"/>
    </source>
</evidence>
<dbReference type="WBParaSite" id="PS1159_v2.g6781.t1">
    <property type="protein sequence ID" value="PS1159_v2.g6781.t1"/>
    <property type="gene ID" value="PS1159_v2.g6781"/>
</dbReference>
<dbReference type="Proteomes" id="UP000887580">
    <property type="component" value="Unplaced"/>
</dbReference>
<sequence>MKTEILKLMLYNGQVSPDELEWVIFDEIHYNNDNDRGHVWEEVLIPHQVKILMLGATAPNCLGFADWVGRIKNRKIHVQTLYCPVPLRHHLYFGIDKNTRNCCYEIMGPNDEFLNKIFVKLEKKQLALWKQPEGQVHYFNNYNERGQYIKMVLFLKEQNLLPVVVFIFSRKNCNKFSNQLCQSIDLTVTQKKAAIRELFEKDLVKGSDRDGLNVIRVEGPEFIKIDKTSANQKCLCCGKEAKVLPCSGCMMAKYCSKECQKFDWTELNHKGICKHLKSFAKFM</sequence>
<name>A0AC35GM89_9BILA</name>
<reference evidence="2" key="1">
    <citation type="submission" date="2022-11" db="UniProtKB">
        <authorList>
            <consortium name="WormBaseParasite"/>
        </authorList>
    </citation>
    <scope>IDENTIFICATION</scope>
</reference>